<dbReference type="EMBL" id="SNRY01004511">
    <property type="protein sequence ID" value="KAA6317470.1"/>
    <property type="molecule type" value="Genomic_DNA"/>
</dbReference>
<comment type="caution">
    <text evidence="1">The sequence shown here is derived from an EMBL/GenBank/DDBJ whole genome shotgun (WGS) entry which is preliminary data.</text>
</comment>
<protein>
    <submittedName>
        <fullName evidence="1">Uncharacterized protein</fullName>
    </submittedName>
</protein>
<organism evidence="1">
    <name type="scientific">termite gut metagenome</name>
    <dbReference type="NCBI Taxonomy" id="433724"/>
    <lineage>
        <taxon>unclassified sequences</taxon>
        <taxon>metagenomes</taxon>
        <taxon>organismal metagenomes</taxon>
    </lineage>
</organism>
<proteinExistence type="predicted"/>
<dbReference type="AlphaFoldDB" id="A0A5J4Q8X2"/>
<reference evidence="1" key="1">
    <citation type="submission" date="2019-03" db="EMBL/GenBank/DDBJ databases">
        <title>Single cell metagenomics reveals metabolic interactions within the superorganism composed of flagellate Streblomastix strix and complex community of Bacteroidetes bacteria on its surface.</title>
        <authorList>
            <person name="Treitli S.C."/>
            <person name="Kolisko M."/>
            <person name="Husnik F."/>
            <person name="Keeling P."/>
            <person name="Hampl V."/>
        </authorList>
    </citation>
    <scope>NUCLEOTIDE SEQUENCE</scope>
    <source>
        <strain evidence="1">STM</strain>
    </source>
</reference>
<accession>A0A5J4Q8X2</accession>
<name>A0A5J4Q8X2_9ZZZZ</name>
<gene>
    <name evidence="1" type="ORF">EZS27_032380</name>
</gene>
<sequence>MRMMATGDDFIGPVNVGNPNEFTMLDLANTILN</sequence>
<evidence type="ECO:0000313" key="1">
    <source>
        <dbReference type="EMBL" id="KAA6317470.1"/>
    </source>
</evidence>